<evidence type="ECO:0000313" key="3">
    <source>
        <dbReference type="Proteomes" id="UP001642484"/>
    </source>
</evidence>
<feature type="compositionally biased region" description="Low complexity" evidence="1">
    <location>
        <begin position="547"/>
        <end position="568"/>
    </location>
</feature>
<accession>A0ABP0LPT1</accession>
<feature type="region of interest" description="Disordered" evidence="1">
    <location>
        <begin position="1"/>
        <end position="20"/>
    </location>
</feature>
<feature type="region of interest" description="Disordered" evidence="1">
    <location>
        <begin position="489"/>
        <end position="568"/>
    </location>
</feature>
<evidence type="ECO:0000313" key="2">
    <source>
        <dbReference type="EMBL" id="CAK9040564.1"/>
    </source>
</evidence>
<name>A0ABP0LPT1_9DINO</name>
<sequence>MAFADESDCELPSEDEGLPIPHLLGVGDLCEDSPALPEEDSIDDPLEGLDLELPSEVEEEPATCPQEECCKHNCLLHFNASLNAKRQQLEWQRKLLSWSRSEGPAWQFFGVKMCFRAFVATTGISKRKCQKFLLAITNGHSEPPEDGRSLRSDRDMPKRDHARVFFQWIYNHLAEPLAEGEAEPEAESSTEWADEFSYWVQGRGESSENPVACVRISKYRRDARTEAEKQAFTAAANEHKQGVFRDRAAGRRLMILSESATCQDTSYDPAHSILYISLDGMDQEFAQCVRNNVQPARTREMHVECINAFHNWQEYLQPLNVSLSGLAILEHEPDVNFSFRFVCRGELRKYQGFEKWMAMEDGEQDLHPQDLAVAPQDGELGNDSDVFLLCKHFMHSSCLTQKPTLLLPVSRLGNVGLQPTQTISRNKLSDRQLAEFRKTARQIAEPPWSLLRASDYLNRLCDDNASEKVHDPPPLEIDGFQALRDRADPPEDLLNFAPGTPRKAPAEAAMEPPPGALEAEAPPVPPAPRPAPKRGLKRPAAAPPRGPAAKAAAAAPEPGQPSGEAPAAPGEGKFSQYFLSPCRRKFVAPSFILALNLLLLSLLHAWLAEDDDIAFLTTPRQDVKRALKFSPKSHSASKMGHGRARLVGPRRVPQVSKKVVKPKQQSKKATLPSKKDEQIDTAALDLALSVLKQPRKDITPHDVMELYSRPRLVPMAESMGLTGSLSLDIVHGWDALKPEHQTIASQLLSKVTPKFLMTSPPCTYFSALMELWNFKKMKASEKRRRKKAAVAMVEQAVDSCLAQHDAGRLFAFEHPNNATSWKITSLKRKMATPGTYTISFDQCSVGLVSPMGEPIRKRTRLWTNSPSIRDLFESKQCACICDHRRIEGSQCGFSLSKWAQTYPPKMVKCLIQGASKDMP</sequence>
<dbReference type="EMBL" id="CAXAMN010013336">
    <property type="protein sequence ID" value="CAK9040564.1"/>
    <property type="molecule type" value="Genomic_DNA"/>
</dbReference>
<evidence type="ECO:0000256" key="1">
    <source>
        <dbReference type="SAM" id="MobiDB-lite"/>
    </source>
</evidence>
<reference evidence="2 3" key="1">
    <citation type="submission" date="2024-02" db="EMBL/GenBank/DDBJ databases">
        <authorList>
            <person name="Chen Y."/>
            <person name="Shah S."/>
            <person name="Dougan E. K."/>
            <person name="Thang M."/>
            <person name="Chan C."/>
        </authorList>
    </citation>
    <scope>NUCLEOTIDE SEQUENCE [LARGE SCALE GENOMIC DNA]</scope>
</reference>
<feature type="compositionally biased region" description="Acidic residues" evidence="1">
    <location>
        <begin position="1"/>
        <end position="17"/>
    </location>
</feature>
<comment type="caution">
    <text evidence="2">The sequence shown here is derived from an EMBL/GenBank/DDBJ whole genome shotgun (WGS) entry which is preliminary data.</text>
</comment>
<organism evidence="2 3">
    <name type="scientific">Durusdinium trenchii</name>
    <dbReference type="NCBI Taxonomy" id="1381693"/>
    <lineage>
        <taxon>Eukaryota</taxon>
        <taxon>Sar</taxon>
        <taxon>Alveolata</taxon>
        <taxon>Dinophyceae</taxon>
        <taxon>Suessiales</taxon>
        <taxon>Symbiodiniaceae</taxon>
        <taxon>Durusdinium</taxon>
    </lineage>
</organism>
<proteinExistence type="predicted"/>
<feature type="region of interest" description="Disordered" evidence="1">
    <location>
        <begin position="652"/>
        <end position="675"/>
    </location>
</feature>
<keyword evidence="3" id="KW-1185">Reference proteome</keyword>
<feature type="compositionally biased region" description="Low complexity" evidence="1">
    <location>
        <begin position="501"/>
        <end position="521"/>
    </location>
</feature>
<gene>
    <name evidence="2" type="ORF">CCMP2556_LOCUS21838</name>
</gene>
<protein>
    <submittedName>
        <fullName evidence="2">Uncharacterized protein</fullName>
    </submittedName>
</protein>
<dbReference type="Proteomes" id="UP001642484">
    <property type="component" value="Unassembled WGS sequence"/>
</dbReference>